<sequence>MELLHHFVTHTAKTLSDQTEHQHIWQTAVVQIAFKHKFLMHGILAVAGLHVSVTRQCEEDDLSMLAANHQDLGLQGFRSALENFNSENCEALFAFSILVACYIIASSGTRLNPNLTTGSVFNEVLLGAVVDWIRIFRGTDHIARRGKMWLEDGPLAPLLVDSAFCQITQPIDDKAVKEDEYLASLQQLWHPGTPSMVQDVSSEEAAIYDEALHYLREAYGRMSRAKAPPNNCTWCYAKSAQTDNPHQFISPIVAGYFWFVQVPVEFFEMLEQHKTVALVLLVHQGVLIKRVGNLWWNRTPAFKVASSVNSTIPSEYHAWLEWPNQEIEYDPHAD</sequence>
<organism evidence="1 2">
    <name type="scientific">Aureobasidium subglaciale (strain EXF-2481)</name>
    <name type="common">Aureobasidium pullulans var. subglaciale</name>
    <dbReference type="NCBI Taxonomy" id="1043005"/>
    <lineage>
        <taxon>Eukaryota</taxon>
        <taxon>Fungi</taxon>
        <taxon>Dikarya</taxon>
        <taxon>Ascomycota</taxon>
        <taxon>Pezizomycotina</taxon>
        <taxon>Dothideomycetes</taxon>
        <taxon>Dothideomycetidae</taxon>
        <taxon>Dothideales</taxon>
        <taxon>Saccotheciaceae</taxon>
        <taxon>Aureobasidium</taxon>
    </lineage>
</organism>
<dbReference type="HOGENOM" id="CLU_024934_0_0_1"/>
<dbReference type="OrthoDB" id="5386330at2759"/>
<keyword evidence="2" id="KW-1185">Reference proteome</keyword>
<dbReference type="InParanoid" id="A0A074Z7Q6"/>
<accession>A0A074Z7Q6</accession>
<evidence type="ECO:0000313" key="2">
    <source>
        <dbReference type="Proteomes" id="UP000030641"/>
    </source>
</evidence>
<dbReference type="OMA" id="DWPRQFC"/>
<dbReference type="PANTHER" id="PTHR47784:SF5">
    <property type="entry name" value="STEROL UPTAKE CONTROL PROTEIN 2"/>
    <property type="match status" value="1"/>
</dbReference>
<evidence type="ECO:0000313" key="1">
    <source>
        <dbReference type="EMBL" id="KEQ94916.1"/>
    </source>
</evidence>
<reference evidence="1 2" key="1">
    <citation type="journal article" date="2014" name="BMC Genomics">
        <title>Genome sequencing of four Aureobasidium pullulans varieties: biotechnological potential, stress tolerance, and description of new species.</title>
        <authorList>
            <person name="Gostin Ar C."/>
            <person name="Ohm R.A."/>
            <person name="Kogej T."/>
            <person name="Sonjak S."/>
            <person name="Turk M."/>
            <person name="Zajc J."/>
            <person name="Zalar P."/>
            <person name="Grube M."/>
            <person name="Sun H."/>
            <person name="Han J."/>
            <person name="Sharma A."/>
            <person name="Chiniquy J."/>
            <person name="Ngan C.Y."/>
            <person name="Lipzen A."/>
            <person name="Barry K."/>
            <person name="Grigoriev I.V."/>
            <person name="Gunde-Cimerman N."/>
        </authorList>
    </citation>
    <scope>NUCLEOTIDE SEQUENCE [LARGE SCALE GENOMIC DNA]</scope>
    <source>
        <strain evidence="1 2">EXF-2481</strain>
    </source>
</reference>
<proteinExistence type="predicted"/>
<dbReference type="InterPro" id="IPR053157">
    <property type="entry name" value="Sterol_Uptake_Regulator"/>
</dbReference>
<dbReference type="PANTHER" id="PTHR47784">
    <property type="entry name" value="STEROL UPTAKE CONTROL PROTEIN 2"/>
    <property type="match status" value="1"/>
</dbReference>
<dbReference type="InterPro" id="IPR021858">
    <property type="entry name" value="Fun_TF"/>
</dbReference>
<dbReference type="Proteomes" id="UP000030641">
    <property type="component" value="Unassembled WGS sequence"/>
</dbReference>
<dbReference type="EMBL" id="KL584760">
    <property type="protein sequence ID" value="KEQ94916.1"/>
    <property type="molecule type" value="Genomic_DNA"/>
</dbReference>
<name>A0A074Z7Q6_AURSE</name>
<protein>
    <submittedName>
        <fullName evidence="1">Uncharacterized protein</fullName>
    </submittedName>
</protein>
<dbReference type="STRING" id="1043005.A0A074Z7Q6"/>
<dbReference type="Pfam" id="PF11951">
    <property type="entry name" value="Fungal_trans_2"/>
    <property type="match status" value="1"/>
</dbReference>
<dbReference type="GO" id="GO:0001228">
    <property type="term" value="F:DNA-binding transcription activator activity, RNA polymerase II-specific"/>
    <property type="evidence" value="ECO:0007669"/>
    <property type="project" value="TreeGrafter"/>
</dbReference>
<gene>
    <name evidence="1" type="ORF">AUEXF2481DRAFT_227272</name>
</gene>
<dbReference type="RefSeq" id="XP_013343642.1">
    <property type="nucleotide sequence ID" value="XM_013488188.1"/>
</dbReference>
<dbReference type="GeneID" id="25362656"/>
<dbReference type="AlphaFoldDB" id="A0A074Z7Q6"/>